<gene>
    <name evidence="4" type="ORF">CWC20_20600</name>
</gene>
<keyword evidence="2" id="KW-0597">Phosphoprotein</keyword>
<evidence type="ECO:0000259" key="3">
    <source>
        <dbReference type="PROSITE" id="PS50075"/>
    </source>
</evidence>
<sequence length="302" mass="32575">GPTESTTFTTTYECQLSEGSVPIGQPINGRQVYVLSASRSLVPVGCVGELYVGGAGVALGYLNKPTLSEKAFISGADVDVADVDAQAVLYKTGDKVRWLESGDLEYLGRDDKQVKLRGYRIELEEIESVLMAQDNVQHALVQVKAQGEDASLVAYVVAQEAASWDESRLVATLKSQLASYQLPSHWVLLPELPLTANGKLDLAGLPEVDFQTRAAYVGPRNEVEACLCDIWSDLLSVSKVSIFDDFFKLGGNSIHAVRMAAKIREVLALEFSLAALFEHKTIAELAANLGVSEGIEIPSLGE</sequence>
<proteinExistence type="predicted"/>
<reference evidence="5" key="2">
    <citation type="submission" date="2019-06" db="EMBL/GenBank/DDBJ databases">
        <title>Co-occurence of chitin degradation, pigmentation and bioactivity in marine Pseudoalteromonas.</title>
        <authorList>
            <person name="Sonnenschein E.C."/>
            <person name="Bech P.K."/>
        </authorList>
    </citation>
    <scope>NUCLEOTIDE SEQUENCE [LARGE SCALE GENOMIC DNA]</scope>
    <source>
        <strain evidence="5">S3895</strain>
    </source>
</reference>
<dbReference type="PROSITE" id="PS50075">
    <property type="entry name" value="CARRIER"/>
    <property type="match status" value="1"/>
</dbReference>
<dbReference type="Gene3D" id="3.30.300.30">
    <property type="match status" value="1"/>
</dbReference>
<dbReference type="InterPro" id="IPR009081">
    <property type="entry name" value="PP-bd_ACP"/>
</dbReference>
<accession>A0ABY2VS66</accession>
<dbReference type="InterPro" id="IPR006162">
    <property type="entry name" value="Ppantetheine_attach_site"/>
</dbReference>
<evidence type="ECO:0000313" key="5">
    <source>
        <dbReference type="Proteomes" id="UP000307164"/>
    </source>
</evidence>
<dbReference type="PANTHER" id="PTHR45527">
    <property type="entry name" value="NONRIBOSOMAL PEPTIDE SYNTHETASE"/>
    <property type="match status" value="1"/>
</dbReference>
<feature type="domain" description="Carrier" evidence="3">
    <location>
        <begin position="218"/>
        <end position="293"/>
    </location>
</feature>
<dbReference type="SMART" id="SM00823">
    <property type="entry name" value="PKS_PP"/>
    <property type="match status" value="1"/>
</dbReference>
<feature type="non-terminal residue" evidence="4">
    <location>
        <position position="302"/>
    </location>
</feature>
<organism evidence="4 5">
    <name type="scientific">Pseudoalteromonas aurantia</name>
    <dbReference type="NCBI Taxonomy" id="43654"/>
    <lineage>
        <taxon>Bacteria</taxon>
        <taxon>Pseudomonadati</taxon>
        <taxon>Pseudomonadota</taxon>
        <taxon>Gammaproteobacteria</taxon>
        <taxon>Alteromonadales</taxon>
        <taxon>Pseudoalteromonadaceae</taxon>
        <taxon>Pseudoalteromonas</taxon>
    </lineage>
</organism>
<dbReference type="InterPro" id="IPR036736">
    <property type="entry name" value="ACP-like_sf"/>
</dbReference>
<dbReference type="InterPro" id="IPR045851">
    <property type="entry name" value="AMP-bd_C_sf"/>
</dbReference>
<dbReference type="Pfam" id="PF00550">
    <property type="entry name" value="PP-binding"/>
    <property type="match status" value="1"/>
</dbReference>
<dbReference type="EMBL" id="PNBW01000169">
    <property type="protein sequence ID" value="TMO69418.1"/>
    <property type="molecule type" value="Genomic_DNA"/>
</dbReference>
<protein>
    <submittedName>
        <fullName evidence="4">Non-ribosomal peptide synthetase</fullName>
    </submittedName>
</protein>
<dbReference type="Pfam" id="PF00501">
    <property type="entry name" value="AMP-binding"/>
    <property type="match status" value="1"/>
</dbReference>
<keyword evidence="1" id="KW-0596">Phosphopantetheine</keyword>
<dbReference type="InterPro" id="IPR042099">
    <property type="entry name" value="ANL_N_sf"/>
</dbReference>
<dbReference type="Proteomes" id="UP000307164">
    <property type="component" value="Unassembled WGS sequence"/>
</dbReference>
<dbReference type="InterPro" id="IPR000873">
    <property type="entry name" value="AMP-dep_synth/lig_dom"/>
</dbReference>
<dbReference type="PROSITE" id="PS00012">
    <property type="entry name" value="PHOSPHOPANTETHEINE"/>
    <property type="match status" value="1"/>
</dbReference>
<dbReference type="PANTHER" id="PTHR45527:SF1">
    <property type="entry name" value="FATTY ACID SYNTHASE"/>
    <property type="match status" value="1"/>
</dbReference>
<evidence type="ECO:0000256" key="1">
    <source>
        <dbReference type="ARBA" id="ARBA00022450"/>
    </source>
</evidence>
<dbReference type="SUPFAM" id="SSF47336">
    <property type="entry name" value="ACP-like"/>
    <property type="match status" value="1"/>
</dbReference>
<dbReference type="RefSeq" id="WP_138676855.1">
    <property type="nucleotide sequence ID" value="NZ_PNBW01000169.1"/>
</dbReference>
<dbReference type="SUPFAM" id="SSF56801">
    <property type="entry name" value="Acetyl-CoA synthetase-like"/>
    <property type="match status" value="1"/>
</dbReference>
<name>A0ABY2VS66_9GAMM</name>
<feature type="non-terminal residue" evidence="4">
    <location>
        <position position="1"/>
    </location>
</feature>
<dbReference type="InterPro" id="IPR020806">
    <property type="entry name" value="PKS_PP-bd"/>
</dbReference>
<dbReference type="Gene3D" id="3.40.50.12780">
    <property type="entry name" value="N-terminal domain of ligase-like"/>
    <property type="match status" value="1"/>
</dbReference>
<dbReference type="Gene3D" id="1.10.1200.10">
    <property type="entry name" value="ACP-like"/>
    <property type="match status" value="1"/>
</dbReference>
<evidence type="ECO:0000313" key="4">
    <source>
        <dbReference type="EMBL" id="TMO69418.1"/>
    </source>
</evidence>
<dbReference type="Pfam" id="PF13193">
    <property type="entry name" value="AMP-binding_C"/>
    <property type="match status" value="1"/>
</dbReference>
<keyword evidence="5" id="KW-1185">Reference proteome</keyword>
<reference evidence="4 5" key="1">
    <citation type="submission" date="2018-01" db="EMBL/GenBank/DDBJ databases">
        <authorList>
            <person name="Paulsen S."/>
            <person name="Gram L.K."/>
        </authorList>
    </citation>
    <scope>NUCLEOTIDE SEQUENCE [LARGE SCALE GENOMIC DNA]</scope>
    <source>
        <strain evidence="4 5">S3895</strain>
    </source>
</reference>
<evidence type="ECO:0000256" key="2">
    <source>
        <dbReference type="ARBA" id="ARBA00022553"/>
    </source>
</evidence>
<comment type="caution">
    <text evidence="4">The sequence shown here is derived from an EMBL/GenBank/DDBJ whole genome shotgun (WGS) entry which is preliminary data.</text>
</comment>
<dbReference type="InterPro" id="IPR025110">
    <property type="entry name" value="AMP-bd_C"/>
</dbReference>